<dbReference type="EMBL" id="BQNB010021854">
    <property type="protein sequence ID" value="GJU10717.1"/>
    <property type="molecule type" value="Genomic_DNA"/>
</dbReference>
<evidence type="ECO:0000313" key="2">
    <source>
        <dbReference type="EMBL" id="GJU10717.1"/>
    </source>
</evidence>
<keyword evidence="3" id="KW-1185">Reference proteome</keyword>
<protein>
    <submittedName>
        <fullName evidence="2">Uncharacterized protein</fullName>
    </submittedName>
</protein>
<feature type="region of interest" description="Disordered" evidence="1">
    <location>
        <begin position="140"/>
        <end position="159"/>
    </location>
</feature>
<evidence type="ECO:0000313" key="3">
    <source>
        <dbReference type="Proteomes" id="UP001151760"/>
    </source>
</evidence>
<accession>A0ABQ5JDT1</accession>
<dbReference type="Proteomes" id="UP001151760">
    <property type="component" value="Unassembled WGS sequence"/>
</dbReference>
<sequence length="571" mass="62908">MYLLARNDTPFKADCQDTRLRTSGSMQLLGDRLKKVTFSADDNIISDDPDAALKLGKSISKIEAKEAEAARQVHATHARIVTESISESAKKKSSDRNSKSVVIQDTPSAPKSKPATSKTKLKGAQSLTAEQEATDIMQTLKESKRQPGIGGSNEGTGTILRVPNESTVISATSSEGTGTKLWVPDEEKDIAKENVILEWGSKQESEYSEEDQLSNEEKDDKDDDVDDEVNDYIRDDEDADDEDVETKSDEDDIYKYKIRVRKDEDEEMLNVEAEDSGKGDEEVTDATKANVEKTSEVKDDAKKTELPPTRSSLSVSSGFGDQFLKLSFDASLVGTAKDSTDAEISSLLDVKIQSKVPRIQSPSVLRVPVFVISKSIVLTPVQETSSAAPVTILPLLSIFTTPPAPQQTTTPIPTPAIITDAPTITTVVFESNALSVVQLRVAKLEKDISELKKIDLFVEALTALKIQVPSFQIPELPKKQTPTVDLEQESEKNKAALKEYDLKSALYQTMHANKSFNRNPTNHRLYHAFMKALIEDENAMDKGVDDTVQDHKRKYDDDEDNDDKDPPAGPN</sequence>
<feature type="region of interest" description="Disordered" evidence="1">
    <location>
        <begin position="84"/>
        <end position="129"/>
    </location>
</feature>
<feature type="compositionally biased region" description="Acidic residues" evidence="1">
    <location>
        <begin position="206"/>
        <end position="249"/>
    </location>
</feature>
<comment type="caution">
    <text evidence="2">The sequence shown here is derived from an EMBL/GenBank/DDBJ whole genome shotgun (WGS) entry which is preliminary data.</text>
</comment>
<reference evidence="2" key="2">
    <citation type="submission" date="2022-01" db="EMBL/GenBank/DDBJ databases">
        <authorList>
            <person name="Yamashiro T."/>
            <person name="Shiraishi A."/>
            <person name="Satake H."/>
            <person name="Nakayama K."/>
        </authorList>
    </citation>
    <scope>NUCLEOTIDE SEQUENCE</scope>
</reference>
<feature type="region of interest" description="Disordered" evidence="1">
    <location>
        <begin position="194"/>
        <end position="249"/>
    </location>
</feature>
<proteinExistence type="predicted"/>
<organism evidence="2 3">
    <name type="scientific">Tanacetum coccineum</name>
    <dbReference type="NCBI Taxonomy" id="301880"/>
    <lineage>
        <taxon>Eukaryota</taxon>
        <taxon>Viridiplantae</taxon>
        <taxon>Streptophyta</taxon>
        <taxon>Embryophyta</taxon>
        <taxon>Tracheophyta</taxon>
        <taxon>Spermatophyta</taxon>
        <taxon>Magnoliopsida</taxon>
        <taxon>eudicotyledons</taxon>
        <taxon>Gunneridae</taxon>
        <taxon>Pentapetalae</taxon>
        <taxon>asterids</taxon>
        <taxon>campanulids</taxon>
        <taxon>Asterales</taxon>
        <taxon>Asteraceae</taxon>
        <taxon>Asteroideae</taxon>
        <taxon>Anthemideae</taxon>
        <taxon>Anthemidinae</taxon>
        <taxon>Tanacetum</taxon>
    </lineage>
</organism>
<feature type="compositionally biased region" description="Basic and acidic residues" evidence="1">
    <location>
        <begin position="540"/>
        <end position="556"/>
    </location>
</feature>
<feature type="compositionally biased region" description="Basic and acidic residues" evidence="1">
    <location>
        <begin position="88"/>
        <end position="98"/>
    </location>
</feature>
<feature type="compositionally biased region" description="Polar residues" evidence="1">
    <location>
        <begin position="99"/>
        <end position="118"/>
    </location>
</feature>
<name>A0ABQ5JDT1_9ASTR</name>
<evidence type="ECO:0000256" key="1">
    <source>
        <dbReference type="SAM" id="MobiDB-lite"/>
    </source>
</evidence>
<feature type="compositionally biased region" description="Basic and acidic residues" evidence="1">
    <location>
        <begin position="293"/>
        <end position="305"/>
    </location>
</feature>
<feature type="region of interest" description="Disordered" evidence="1">
    <location>
        <begin position="170"/>
        <end position="189"/>
    </location>
</feature>
<gene>
    <name evidence="2" type="ORF">Tco_1133113</name>
</gene>
<feature type="region of interest" description="Disordered" evidence="1">
    <location>
        <begin position="540"/>
        <end position="571"/>
    </location>
</feature>
<reference evidence="2" key="1">
    <citation type="journal article" date="2022" name="Int. J. Mol. Sci.">
        <title>Draft Genome of Tanacetum Coccineum: Genomic Comparison of Closely Related Tanacetum-Family Plants.</title>
        <authorList>
            <person name="Yamashiro T."/>
            <person name="Shiraishi A."/>
            <person name="Nakayama K."/>
            <person name="Satake H."/>
        </authorList>
    </citation>
    <scope>NUCLEOTIDE SEQUENCE</scope>
</reference>
<feature type="region of interest" description="Disordered" evidence="1">
    <location>
        <begin position="293"/>
        <end position="314"/>
    </location>
</feature>